<comment type="caution">
    <text evidence="1">The sequence shown here is derived from an EMBL/GenBank/DDBJ whole genome shotgun (WGS) entry which is preliminary data.</text>
</comment>
<dbReference type="Proteomes" id="UP000466794">
    <property type="component" value="Unassembled WGS sequence"/>
</dbReference>
<gene>
    <name evidence="1" type="ORF">GPX89_40470</name>
</gene>
<accession>A0A7K1VA18</accession>
<dbReference type="CDD" id="cd07812">
    <property type="entry name" value="SRPBCC"/>
    <property type="match status" value="1"/>
</dbReference>
<protein>
    <submittedName>
        <fullName evidence="1">SRPBCC family protein</fullName>
    </submittedName>
</protein>
<sequence length="156" mass="17382">MQGSVTVRMAAPAEEIWRLVSDITNTGKFSPETFDAEWLGGATAPAVGVKFRGHVNRNGWGLKYWTVCRIIACEPGREFAFTVLGRGGAGLNTWRYRFEPVDGGTDVTESFELQPTPLLRLYWLMAGWARGRTNTDGMRATLERIKAVVEDPTRQS</sequence>
<dbReference type="InterPro" id="IPR023393">
    <property type="entry name" value="START-like_dom_sf"/>
</dbReference>
<dbReference type="InterPro" id="IPR019587">
    <property type="entry name" value="Polyketide_cyclase/dehydratase"/>
</dbReference>
<reference evidence="1 2" key="1">
    <citation type="submission" date="2019-12" db="EMBL/GenBank/DDBJ databases">
        <title>Nocardia sp. nov. ET3-3 isolated from soil.</title>
        <authorList>
            <person name="Kanchanasin P."/>
            <person name="Tanasupawat S."/>
            <person name="Yuki M."/>
            <person name="Kudo T."/>
        </authorList>
    </citation>
    <scope>NUCLEOTIDE SEQUENCE [LARGE SCALE GENOMIC DNA]</scope>
    <source>
        <strain evidence="1 2">ET3-3</strain>
    </source>
</reference>
<organism evidence="1 2">
    <name type="scientific">Nocardia terrae</name>
    <dbReference type="NCBI Taxonomy" id="2675851"/>
    <lineage>
        <taxon>Bacteria</taxon>
        <taxon>Bacillati</taxon>
        <taxon>Actinomycetota</taxon>
        <taxon>Actinomycetes</taxon>
        <taxon>Mycobacteriales</taxon>
        <taxon>Nocardiaceae</taxon>
        <taxon>Nocardia</taxon>
    </lineage>
</organism>
<dbReference type="EMBL" id="WRPP01000013">
    <property type="protein sequence ID" value="MVU83500.1"/>
    <property type="molecule type" value="Genomic_DNA"/>
</dbReference>
<evidence type="ECO:0000313" key="2">
    <source>
        <dbReference type="Proteomes" id="UP000466794"/>
    </source>
</evidence>
<keyword evidence="2" id="KW-1185">Reference proteome</keyword>
<dbReference type="AlphaFoldDB" id="A0A7K1VA18"/>
<proteinExistence type="predicted"/>
<dbReference type="Gene3D" id="3.30.530.20">
    <property type="match status" value="1"/>
</dbReference>
<name>A0A7K1VA18_9NOCA</name>
<dbReference type="RefSeq" id="WP_157393072.1">
    <property type="nucleotide sequence ID" value="NZ_WRPP01000013.1"/>
</dbReference>
<dbReference type="SUPFAM" id="SSF55961">
    <property type="entry name" value="Bet v1-like"/>
    <property type="match status" value="1"/>
</dbReference>
<evidence type="ECO:0000313" key="1">
    <source>
        <dbReference type="EMBL" id="MVU83500.1"/>
    </source>
</evidence>
<dbReference type="Pfam" id="PF10604">
    <property type="entry name" value="Polyketide_cyc2"/>
    <property type="match status" value="1"/>
</dbReference>